<organism evidence="2 3">
    <name type="scientific">Rossellomorea marisflavi</name>
    <dbReference type="NCBI Taxonomy" id="189381"/>
    <lineage>
        <taxon>Bacteria</taxon>
        <taxon>Bacillati</taxon>
        <taxon>Bacillota</taxon>
        <taxon>Bacilli</taxon>
        <taxon>Bacillales</taxon>
        <taxon>Bacillaceae</taxon>
        <taxon>Rossellomorea</taxon>
    </lineage>
</organism>
<accession>A0A0M0GPF5</accession>
<feature type="transmembrane region" description="Helical" evidence="1">
    <location>
        <begin position="41"/>
        <end position="61"/>
    </location>
</feature>
<dbReference type="PATRIC" id="fig|189381.12.peg.1083"/>
<evidence type="ECO:0000313" key="2">
    <source>
        <dbReference type="EMBL" id="KON91810.1"/>
    </source>
</evidence>
<comment type="caution">
    <text evidence="2">The sequence shown here is derived from an EMBL/GenBank/DDBJ whole genome shotgun (WGS) entry which is preliminary data.</text>
</comment>
<keyword evidence="3" id="KW-1185">Reference proteome</keyword>
<evidence type="ECO:0000313" key="3">
    <source>
        <dbReference type="Proteomes" id="UP000037405"/>
    </source>
</evidence>
<dbReference type="STRING" id="189381.GCA_900166615_03331"/>
<keyword evidence="1" id="KW-0812">Transmembrane</keyword>
<dbReference type="OrthoDB" id="2193366at2"/>
<evidence type="ECO:0000256" key="1">
    <source>
        <dbReference type="SAM" id="Phobius"/>
    </source>
</evidence>
<feature type="transmembrane region" description="Helical" evidence="1">
    <location>
        <begin position="7"/>
        <end position="29"/>
    </location>
</feature>
<name>A0A0M0GPF5_9BACI</name>
<dbReference type="RefSeq" id="WP_053427002.1">
    <property type="nucleotide sequence ID" value="NZ_LGUE01000001.1"/>
</dbReference>
<feature type="transmembrane region" description="Helical" evidence="1">
    <location>
        <begin position="70"/>
        <end position="88"/>
    </location>
</feature>
<gene>
    <name evidence="2" type="ORF">AF331_04805</name>
</gene>
<dbReference type="EMBL" id="LGUE01000001">
    <property type="protein sequence ID" value="KON91810.1"/>
    <property type="molecule type" value="Genomic_DNA"/>
</dbReference>
<protein>
    <submittedName>
        <fullName evidence="2">Uncharacterized protein</fullName>
    </submittedName>
</protein>
<reference evidence="3" key="1">
    <citation type="submission" date="2015-07" db="EMBL/GenBank/DDBJ databases">
        <title>Fjat-14235 jcm11544.</title>
        <authorList>
            <person name="Liu B."/>
            <person name="Wang J."/>
            <person name="Zhu Y."/>
            <person name="Liu G."/>
            <person name="Chen Q."/>
            <person name="Chen Z."/>
            <person name="Lan J."/>
            <person name="Che J."/>
            <person name="Ge C."/>
            <person name="Shi H."/>
            <person name="Pan Z."/>
            <person name="Liu X."/>
        </authorList>
    </citation>
    <scope>NUCLEOTIDE SEQUENCE [LARGE SCALE GENOMIC DNA]</scope>
    <source>
        <strain evidence="3">JCM 11544</strain>
    </source>
</reference>
<keyword evidence="1" id="KW-1133">Transmembrane helix</keyword>
<dbReference type="AlphaFoldDB" id="A0A0M0GPF5"/>
<dbReference type="Proteomes" id="UP000037405">
    <property type="component" value="Unassembled WGS sequence"/>
</dbReference>
<proteinExistence type="predicted"/>
<sequence>MNKGKQVMGWCCFAFSVILFLHQGLYLILHLKWRVEYADDRLFYLLTIFIVVFATVALILLMELKRNGKAFVLGIATIFILLHGVLLFRHMKDINELVSLSPDRKTYFVLKQDRQTGETVYYRPYFGPFVKPKETLPFPMKGDAKVKWIEHDIVAATYHAEDDSIHQFIGTYGDRGEGSSYTNVALSFPGTWKGGDLTLTSTTEGLILQRDHEVERYTWENVVQFGTLAVVLTENDEAQWTIALGEDFISHENDPEPPAGSIILYEATDQDHEPVPLTLSSP</sequence>
<keyword evidence="1" id="KW-0472">Membrane</keyword>